<evidence type="ECO:0000256" key="1">
    <source>
        <dbReference type="ARBA" id="ARBA00004651"/>
    </source>
</evidence>
<evidence type="ECO:0000256" key="3">
    <source>
        <dbReference type="ARBA" id="ARBA00022475"/>
    </source>
</evidence>
<evidence type="ECO:0000256" key="5">
    <source>
        <dbReference type="ARBA" id="ARBA00022960"/>
    </source>
</evidence>
<feature type="transmembrane region" description="Helical" evidence="9">
    <location>
        <begin position="106"/>
        <end position="127"/>
    </location>
</feature>
<feature type="transmembrane region" description="Helical" evidence="9">
    <location>
        <begin position="133"/>
        <end position="153"/>
    </location>
</feature>
<keyword evidence="8" id="KW-0997">Cell inner membrane</keyword>
<feature type="transmembrane region" description="Helical" evidence="9">
    <location>
        <begin position="40"/>
        <end position="60"/>
    </location>
</feature>
<reference evidence="11" key="1">
    <citation type="journal article" date="2019" name="Int. J. Syst. Evol. Microbiol.">
        <title>The Global Catalogue of Microorganisms (GCM) 10K type strain sequencing project: providing services to taxonomists for standard genome sequencing and annotation.</title>
        <authorList>
            <consortium name="The Broad Institute Genomics Platform"/>
            <consortium name="The Broad Institute Genome Sequencing Center for Infectious Disease"/>
            <person name="Wu L."/>
            <person name="Ma J."/>
        </authorList>
    </citation>
    <scope>NUCLEOTIDE SEQUENCE [LARGE SCALE GENOMIC DNA]</scope>
    <source>
        <strain evidence="11">KACC 12597</strain>
    </source>
</reference>
<keyword evidence="7 8" id="KW-0472">Membrane</keyword>
<dbReference type="PANTHER" id="PTHR37484:SF1">
    <property type="entry name" value="ROD SHAPE-DETERMINING PROTEIN MRED"/>
    <property type="match status" value="1"/>
</dbReference>
<gene>
    <name evidence="10" type="primary">mreD</name>
    <name evidence="10" type="ORF">ACFSJC_10940</name>
</gene>
<dbReference type="RefSeq" id="WP_386026562.1">
    <property type="nucleotide sequence ID" value="NZ_JBHUHX010000024.1"/>
</dbReference>
<keyword evidence="4 9" id="KW-0812">Transmembrane</keyword>
<dbReference type="Pfam" id="PF04093">
    <property type="entry name" value="MreD"/>
    <property type="match status" value="1"/>
</dbReference>
<dbReference type="NCBIfam" id="TIGR03426">
    <property type="entry name" value="shape_MreD"/>
    <property type="match status" value="1"/>
</dbReference>
<keyword evidence="5 8" id="KW-0133">Cell shape</keyword>
<sequence length="163" mass="18391">MTRARRPLRLWPVVLSLVLAMLLTILPLPESIGDYRPQWVTLAIIFWCLSMPQRIGVFWAFSAGLTLDVLTGSLLGEHALGLSVVAYLTGMLRSGILLFPLWQQAFFIWILLLVERLLSLWVIGATGQPMPPLSYWSATFGSLLVWPWLFLVLRVTGRRIGSD</sequence>
<dbReference type="Proteomes" id="UP001597337">
    <property type="component" value="Unassembled WGS sequence"/>
</dbReference>
<feature type="transmembrane region" description="Helical" evidence="9">
    <location>
        <begin position="12"/>
        <end position="28"/>
    </location>
</feature>
<evidence type="ECO:0000313" key="11">
    <source>
        <dbReference type="Proteomes" id="UP001597337"/>
    </source>
</evidence>
<dbReference type="InterPro" id="IPR026034">
    <property type="entry name" value="MreD_proteobac"/>
</dbReference>
<evidence type="ECO:0000256" key="4">
    <source>
        <dbReference type="ARBA" id="ARBA00022692"/>
    </source>
</evidence>
<dbReference type="EMBL" id="JBHUHX010000024">
    <property type="protein sequence ID" value="MFD2112356.1"/>
    <property type="molecule type" value="Genomic_DNA"/>
</dbReference>
<dbReference type="InterPro" id="IPR007227">
    <property type="entry name" value="Cell_shape_determining_MreD"/>
</dbReference>
<keyword evidence="11" id="KW-1185">Reference proteome</keyword>
<evidence type="ECO:0000256" key="6">
    <source>
        <dbReference type="ARBA" id="ARBA00022989"/>
    </source>
</evidence>
<dbReference type="PIRSF" id="PIRSF018472">
    <property type="entry name" value="MreD_proteobac"/>
    <property type="match status" value="1"/>
</dbReference>
<comment type="similarity">
    <text evidence="2 8">Belongs to the MreD family.</text>
</comment>
<keyword evidence="6 9" id="KW-1133">Transmembrane helix</keyword>
<name>A0ABW4Y861_9GAMM</name>
<accession>A0ABW4Y861</accession>
<evidence type="ECO:0000256" key="7">
    <source>
        <dbReference type="ARBA" id="ARBA00023136"/>
    </source>
</evidence>
<proteinExistence type="inferred from homology"/>
<protein>
    <recommendedName>
        <fullName evidence="8">Rod shape-determining protein MreD</fullName>
    </recommendedName>
</protein>
<organism evidence="10 11">
    <name type="scientific">Thiorhodococcus fuscus</name>
    <dbReference type="NCBI Taxonomy" id="527200"/>
    <lineage>
        <taxon>Bacteria</taxon>
        <taxon>Pseudomonadati</taxon>
        <taxon>Pseudomonadota</taxon>
        <taxon>Gammaproteobacteria</taxon>
        <taxon>Chromatiales</taxon>
        <taxon>Chromatiaceae</taxon>
        <taxon>Thiorhodococcus</taxon>
    </lineage>
</organism>
<evidence type="ECO:0000256" key="9">
    <source>
        <dbReference type="SAM" id="Phobius"/>
    </source>
</evidence>
<comment type="subcellular location">
    <subcellularLocation>
        <location evidence="8">Cell inner membrane</location>
    </subcellularLocation>
    <subcellularLocation>
        <location evidence="1">Cell membrane</location>
        <topology evidence="1">Multi-pass membrane protein</topology>
    </subcellularLocation>
</comment>
<comment type="function">
    <text evidence="8">Involved in formation of the rod shape of the cell. May also contribute to regulation of formation of penicillin-binding proteins.</text>
</comment>
<keyword evidence="3 8" id="KW-1003">Cell membrane</keyword>
<evidence type="ECO:0000256" key="8">
    <source>
        <dbReference type="PIRNR" id="PIRNR018472"/>
    </source>
</evidence>
<evidence type="ECO:0000256" key="2">
    <source>
        <dbReference type="ARBA" id="ARBA00007776"/>
    </source>
</evidence>
<comment type="caution">
    <text evidence="10">The sequence shown here is derived from an EMBL/GenBank/DDBJ whole genome shotgun (WGS) entry which is preliminary data.</text>
</comment>
<dbReference type="PANTHER" id="PTHR37484">
    <property type="entry name" value="ROD SHAPE-DETERMINING PROTEIN MRED"/>
    <property type="match status" value="1"/>
</dbReference>
<evidence type="ECO:0000313" key="10">
    <source>
        <dbReference type="EMBL" id="MFD2112356.1"/>
    </source>
</evidence>